<dbReference type="GO" id="GO:0030170">
    <property type="term" value="F:pyridoxal phosphate binding"/>
    <property type="evidence" value="ECO:0007669"/>
    <property type="project" value="TreeGrafter"/>
</dbReference>
<dbReference type="Gene3D" id="3.90.1150.10">
    <property type="entry name" value="Aspartate Aminotransferase, domain 1"/>
    <property type="match status" value="1"/>
</dbReference>
<keyword evidence="2" id="KW-0663">Pyridoxal phosphate</keyword>
<dbReference type="InterPro" id="IPR015421">
    <property type="entry name" value="PyrdxlP-dep_Trfase_major"/>
</dbReference>
<dbReference type="InterPro" id="IPR015424">
    <property type="entry name" value="PyrdxlP-dep_Trfase"/>
</dbReference>
<evidence type="ECO:0000313" key="3">
    <source>
        <dbReference type="EMBL" id="AIB12315.1"/>
    </source>
</evidence>
<dbReference type="Pfam" id="PF01041">
    <property type="entry name" value="DegT_DnrJ_EryC1"/>
    <property type="match status" value="1"/>
</dbReference>
<dbReference type="KEGG" id="abq:ABAZ39_09960"/>
<dbReference type="InterPro" id="IPR000653">
    <property type="entry name" value="DegT/StrS_aminotransferase"/>
</dbReference>
<proteinExistence type="inferred from homology"/>
<keyword evidence="3" id="KW-0032">Aminotransferase</keyword>
<dbReference type="PANTHER" id="PTHR30244">
    <property type="entry name" value="TRANSAMINASE"/>
    <property type="match status" value="1"/>
</dbReference>
<dbReference type="PANTHER" id="PTHR30244:SF34">
    <property type="entry name" value="DTDP-4-AMINO-4,6-DIDEOXYGALACTOSE TRANSAMINASE"/>
    <property type="match status" value="1"/>
</dbReference>
<dbReference type="PIRSF" id="PIRSF000390">
    <property type="entry name" value="PLP_StrS"/>
    <property type="match status" value="1"/>
</dbReference>
<dbReference type="RefSeq" id="WP_200885616.1">
    <property type="nucleotide sequence ID" value="NZ_CP007793.1"/>
</dbReference>
<dbReference type="CDD" id="cd00616">
    <property type="entry name" value="AHBA_syn"/>
    <property type="match status" value="1"/>
</dbReference>
<organism evidence="3 4">
    <name type="scientific">Azospirillum argentinense</name>
    <dbReference type="NCBI Taxonomy" id="2970906"/>
    <lineage>
        <taxon>Bacteria</taxon>
        <taxon>Pseudomonadati</taxon>
        <taxon>Pseudomonadota</taxon>
        <taxon>Alphaproteobacteria</taxon>
        <taxon>Rhodospirillales</taxon>
        <taxon>Azospirillaceae</taxon>
        <taxon>Azospirillum</taxon>
    </lineage>
</organism>
<dbReference type="SUPFAM" id="SSF53383">
    <property type="entry name" value="PLP-dependent transferases"/>
    <property type="match status" value="1"/>
</dbReference>
<comment type="similarity">
    <text evidence="1 2">Belongs to the DegT/DnrJ/EryC1 family.</text>
</comment>
<evidence type="ECO:0000256" key="1">
    <source>
        <dbReference type="ARBA" id="ARBA00037999"/>
    </source>
</evidence>
<dbReference type="GO" id="GO:0008483">
    <property type="term" value="F:transaminase activity"/>
    <property type="evidence" value="ECO:0007669"/>
    <property type="project" value="UniProtKB-KW"/>
</dbReference>
<dbReference type="Gene3D" id="3.40.640.10">
    <property type="entry name" value="Type I PLP-dependent aspartate aminotransferase-like (Major domain)"/>
    <property type="match status" value="1"/>
</dbReference>
<dbReference type="GO" id="GO:0000271">
    <property type="term" value="P:polysaccharide biosynthetic process"/>
    <property type="evidence" value="ECO:0007669"/>
    <property type="project" value="TreeGrafter"/>
</dbReference>
<reference evidence="3 4" key="1">
    <citation type="journal article" date="2014" name="Genome Announc.">
        <title>Complete Genome Sequence of the Model Rhizosphere Strain Azospirillum brasilense Az39, Successfully Applied in Agriculture.</title>
        <authorList>
            <person name="Rivera D."/>
            <person name="Revale S."/>
            <person name="Molina R."/>
            <person name="Gualpa J."/>
            <person name="Puente M."/>
            <person name="Maroniche G."/>
            <person name="Paris G."/>
            <person name="Baker D."/>
            <person name="Clavijo B."/>
            <person name="McLay K."/>
            <person name="Spaepen S."/>
            <person name="Perticari A."/>
            <person name="Vazquez M."/>
            <person name="Wisniewski-Dye F."/>
            <person name="Watkins C."/>
            <person name="Martinez-Abarca F."/>
            <person name="Vanderleyden J."/>
            <person name="Cassan F."/>
        </authorList>
    </citation>
    <scope>NUCLEOTIDE SEQUENCE [LARGE SCALE GENOMIC DNA]</scope>
    <source>
        <strain evidence="3 4">Az39</strain>
    </source>
</reference>
<sequence length="396" mass="42779">MTMPPDNSAEDDAELGDYIPLIDPDISEAEVAVLGRILTSGSLSDGRMTEGFENAFAAWLGRAHAVAVSSGTIATLMVLKAYGIGPGDEVLCSPFGWHQVQHAIALAGAEPVFVDIDYWQHTINPAKAEAKITPRTKAILAGNVNGHPAHWDELRALAADKGLILIEDSTEAIGSSYKGKMVGSFGDCAVFDFSEPGVLVTGEGGMIVTDDRNLAHQLRYLRRREMEHRNTVVITRTIPFQAGMSNLTAALGLVQLKRLPEILAKRREVVAHYEAAMASFEGIKPPYKGPGADDVHPMVYAVHLGTRFTASGRKAVLEDLATHEVEASDYGQALYTQQYYQERGASRADCPVCQKTVDRVLALPLHHKVTADEVQFIVDTLKDATVNTGAGAAIYL</sequence>
<dbReference type="EMBL" id="CP007793">
    <property type="protein sequence ID" value="AIB12315.1"/>
    <property type="molecule type" value="Genomic_DNA"/>
</dbReference>
<dbReference type="InterPro" id="IPR015422">
    <property type="entry name" value="PyrdxlP-dep_Trfase_small"/>
</dbReference>
<protein>
    <submittedName>
        <fullName evidence="3">UDP-4-amino-4-deoxy-L-arabinose-oxoglutarate aminotransferase</fullName>
    </submittedName>
</protein>
<accession>A0A060DHR4</accession>
<name>A0A060DHR4_9PROT</name>
<dbReference type="AlphaFoldDB" id="A0A060DHR4"/>
<gene>
    <name evidence="3" type="ORF">ABAZ39_09960</name>
</gene>
<dbReference type="Proteomes" id="UP000027186">
    <property type="component" value="Chromosome"/>
</dbReference>
<keyword evidence="3" id="KW-0808">Transferase</keyword>
<evidence type="ECO:0000256" key="2">
    <source>
        <dbReference type="RuleBase" id="RU004508"/>
    </source>
</evidence>
<evidence type="ECO:0000313" key="4">
    <source>
        <dbReference type="Proteomes" id="UP000027186"/>
    </source>
</evidence>